<accession>A0A182N6C1</accession>
<keyword evidence="5 6" id="KW-0862">Zinc</keyword>
<evidence type="ECO:0000256" key="6">
    <source>
        <dbReference type="HAMAP-Rule" id="MF_03218"/>
    </source>
</evidence>
<dbReference type="InterPro" id="IPR002616">
    <property type="entry name" value="tRNA_ribo_trans-like"/>
</dbReference>
<feature type="active site" description="Nucleophile" evidence="6">
    <location>
        <position position="289"/>
    </location>
</feature>
<evidence type="ECO:0000256" key="2">
    <source>
        <dbReference type="ARBA" id="ARBA00022679"/>
    </source>
</evidence>
<evidence type="ECO:0000256" key="5">
    <source>
        <dbReference type="ARBA" id="ARBA00022833"/>
    </source>
</evidence>
<dbReference type="Pfam" id="PF01702">
    <property type="entry name" value="TGT"/>
    <property type="match status" value="1"/>
</dbReference>
<dbReference type="SUPFAM" id="SSF51713">
    <property type="entry name" value="tRNA-guanine transglycosylase"/>
    <property type="match status" value="1"/>
</dbReference>
<feature type="active site" description="Proton acceptor" evidence="6">
    <location>
        <position position="115"/>
    </location>
</feature>
<protein>
    <recommendedName>
        <fullName evidence="6">Queuine tRNA-ribosyltransferase catalytic subunit 1</fullName>
        <ecNumber evidence="6">2.4.2.64</ecNumber>
    </recommendedName>
    <alternativeName>
        <fullName evidence="6">Guanine insertion enzyme</fullName>
    </alternativeName>
    <alternativeName>
        <fullName evidence="6">tRNA-guanine transglycosylase</fullName>
    </alternativeName>
</protein>
<dbReference type="NCBIfam" id="TIGR00430">
    <property type="entry name" value="Q_tRNA_tgt"/>
    <property type="match status" value="1"/>
</dbReference>
<evidence type="ECO:0000256" key="4">
    <source>
        <dbReference type="ARBA" id="ARBA00022723"/>
    </source>
</evidence>
<name>A0A182N6C1_9DIPT</name>
<dbReference type="InterPro" id="IPR004803">
    <property type="entry name" value="TGT"/>
</dbReference>
<dbReference type="AlphaFoldDB" id="A0A182N6C1"/>
<dbReference type="InterPro" id="IPR036511">
    <property type="entry name" value="TGT-like_sf"/>
</dbReference>
<sequence length="410" mass="45542">MEPEIPNGRVTPPDDASHRRPSAPLVYRVAAKCSVTKARVGVMSVRHADVDTPVFMPVGTQGTLKGILPEQLLELDCRIMLGNTYHLGMRPGTDVLEKAGGLHQFMGWPRALLTDSGGFQMVSLLQLAEITEQGVRFQSPYDGSECMLTPERSMEIQNAIGADIMMQLDDVVKTTTTGPRVEEAMHRTIRWLDRSIAAHGRDDEQSIFPIVQGGLQPDLRRVCADELTKRNTRGFAVGGLSGGESKDDFWRTVHLCTDLLPEDKPRYLMGVGFAADLVVCVALGVDMFDCVFPTRTARFGCALTRAGQINLKQRTFAQDMRPIEEDCGCTTCRTYTRAYLHHIVTVEPVACSIVSVHNVAFQLRLMGDMRDAIEEDRFPEFVKSYMAVRFPDDSIPQWIRDALAAVNVPL</sequence>
<feature type="region of interest" description="RNA binding" evidence="6">
    <location>
        <begin position="270"/>
        <end position="276"/>
    </location>
</feature>
<dbReference type="GO" id="GO:0008479">
    <property type="term" value="F:tRNA-guanosine(34) queuine transglycosylase activity"/>
    <property type="evidence" value="ECO:0007669"/>
    <property type="project" value="UniProtKB-UniRule"/>
</dbReference>
<dbReference type="HAMAP" id="MF_00168">
    <property type="entry name" value="Q_tRNA_Tgt"/>
    <property type="match status" value="1"/>
</dbReference>
<dbReference type="GO" id="GO:0006400">
    <property type="term" value="P:tRNA modification"/>
    <property type="evidence" value="ECO:0007669"/>
    <property type="project" value="InterPro"/>
</dbReference>
<dbReference type="Gene3D" id="3.20.20.105">
    <property type="entry name" value="Queuine tRNA-ribosyltransferase-like"/>
    <property type="match status" value="1"/>
</dbReference>
<proteinExistence type="inferred from homology"/>
<dbReference type="Proteomes" id="UP000075884">
    <property type="component" value="Unassembled WGS sequence"/>
</dbReference>
<dbReference type="EnsemblMetazoa" id="ADIR003193-RA">
    <property type="protein sequence ID" value="ADIR003193-PA"/>
    <property type="gene ID" value="ADIR003193"/>
</dbReference>
<evidence type="ECO:0000259" key="8">
    <source>
        <dbReference type="Pfam" id="PF01702"/>
    </source>
</evidence>
<dbReference type="VEuPathDB" id="VectorBase:ADIR003193"/>
<dbReference type="PANTHER" id="PTHR43530">
    <property type="entry name" value="QUEUINE TRNA-RIBOSYLTRANSFERASE CATALYTIC SUBUNIT 1"/>
    <property type="match status" value="1"/>
</dbReference>
<dbReference type="GO" id="GO:0005829">
    <property type="term" value="C:cytosol"/>
    <property type="evidence" value="ECO:0007669"/>
    <property type="project" value="TreeGrafter"/>
</dbReference>
<keyword evidence="1 6" id="KW-0328">Glycosyltransferase</keyword>
<comment type="function">
    <text evidence="6">Catalytic subunit of the queuine tRNA-ribosyltransferase (TGT) that catalyzes the base-exchange of a guanine (G) residue with queuine (Q) at position 34 (anticodon wobble position) in tRNAs with GU(N) anticodons (tRNA-Asp, -Asn, -His and -Tyr), resulting in the hypermodified nucleoside queuosine (7-(((4,5-cis-dihydroxy-2-cyclopenten-1-yl)amino)methyl)-7-deazaguanosine). Catalysis occurs through a double-displacement mechanism. The nucleophile active site attacks the C1' of nucleotide 34 to detach the guanine base from the RNA, forming a covalent enzyme-RNA intermediate. The proton acceptor active site deprotonates the incoming queuine, allowing a nucleophilic attack on the C1' of the ribose to form the product.</text>
</comment>
<reference evidence="9" key="2">
    <citation type="submission" date="2020-05" db="UniProtKB">
        <authorList>
            <consortium name="EnsemblMetazoa"/>
        </authorList>
    </citation>
    <scope>IDENTIFICATION</scope>
    <source>
        <strain evidence="9">WRAIR2</strain>
    </source>
</reference>
<dbReference type="EC" id="2.4.2.64" evidence="6"/>
<comment type="subcellular location">
    <subcellularLocation>
        <location evidence="6">Cytoplasm</location>
    </subcellularLocation>
</comment>
<feature type="binding site" evidence="6">
    <location>
        <position position="332"/>
    </location>
    <ligand>
        <name>Zn(2+)</name>
        <dbReference type="ChEBI" id="CHEBI:29105"/>
    </ligand>
</feature>
<feature type="binding site" evidence="6">
    <location>
        <position position="239"/>
    </location>
    <ligand>
        <name>substrate</name>
    </ligand>
</feature>
<dbReference type="NCBIfam" id="TIGR00449">
    <property type="entry name" value="tgt_general"/>
    <property type="match status" value="1"/>
</dbReference>
<evidence type="ECO:0000313" key="10">
    <source>
        <dbReference type="Proteomes" id="UP000075884"/>
    </source>
</evidence>
<dbReference type="STRING" id="7168.A0A182N6C1"/>
<organism evidence="9 10">
    <name type="scientific">Anopheles dirus</name>
    <dbReference type="NCBI Taxonomy" id="7168"/>
    <lineage>
        <taxon>Eukaryota</taxon>
        <taxon>Metazoa</taxon>
        <taxon>Ecdysozoa</taxon>
        <taxon>Arthropoda</taxon>
        <taxon>Hexapoda</taxon>
        <taxon>Insecta</taxon>
        <taxon>Pterygota</taxon>
        <taxon>Neoptera</taxon>
        <taxon>Endopterygota</taxon>
        <taxon>Diptera</taxon>
        <taxon>Nematocera</taxon>
        <taxon>Culicoidea</taxon>
        <taxon>Culicidae</taxon>
        <taxon>Anophelinae</taxon>
        <taxon>Anopheles</taxon>
    </lineage>
</organism>
<evidence type="ECO:0000313" key="9">
    <source>
        <dbReference type="EnsemblMetazoa" id="ADIR003193-PA"/>
    </source>
</evidence>
<keyword evidence="10" id="KW-1185">Reference proteome</keyword>
<feature type="domain" description="tRNA-guanine(15) transglycosylase-like" evidence="8">
    <location>
        <begin position="36"/>
        <end position="388"/>
    </location>
</feature>
<feature type="binding site" evidence="6">
    <location>
        <begin position="115"/>
        <end position="119"/>
    </location>
    <ligand>
        <name>substrate</name>
    </ligand>
</feature>
<evidence type="ECO:0000256" key="1">
    <source>
        <dbReference type="ARBA" id="ARBA00022676"/>
    </source>
</evidence>
<keyword evidence="6" id="KW-0963">Cytoplasm</keyword>
<dbReference type="PANTHER" id="PTHR43530:SF1">
    <property type="entry name" value="QUEUINE TRNA-RIBOSYLTRANSFERASE CATALYTIC SUBUNIT 1"/>
    <property type="match status" value="1"/>
</dbReference>
<feature type="binding site" evidence="6">
    <location>
        <position position="169"/>
    </location>
    <ligand>
        <name>substrate</name>
    </ligand>
</feature>
<feature type="binding site" evidence="6">
    <location>
        <position position="357"/>
    </location>
    <ligand>
        <name>Zn(2+)</name>
        <dbReference type="ChEBI" id="CHEBI:29105"/>
    </ligand>
</feature>
<dbReference type="GO" id="GO:0046872">
    <property type="term" value="F:metal ion binding"/>
    <property type="evidence" value="ECO:0007669"/>
    <property type="project" value="UniProtKB-KW"/>
</dbReference>
<comment type="subunit">
    <text evidence="6">Heterodimer of a catalytic subunit and an accessory subunit.</text>
</comment>
<feature type="region of interest" description="RNA binding; important for wobble base 34 recognition" evidence="6">
    <location>
        <begin position="294"/>
        <end position="298"/>
    </location>
</feature>
<evidence type="ECO:0000256" key="7">
    <source>
        <dbReference type="SAM" id="MobiDB-lite"/>
    </source>
</evidence>
<feature type="binding site" evidence="6">
    <location>
        <position position="212"/>
    </location>
    <ligand>
        <name>substrate</name>
    </ligand>
</feature>
<comment type="catalytic activity">
    <reaction evidence="6">
        <text>guanosine(34) in tRNA + queuine = queuosine(34) in tRNA + guanine</text>
        <dbReference type="Rhea" id="RHEA:16633"/>
        <dbReference type="Rhea" id="RHEA-COMP:10341"/>
        <dbReference type="Rhea" id="RHEA-COMP:18571"/>
        <dbReference type="ChEBI" id="CHEBI:16235"/>
        <dbReference type="ChEBI" id="CHEBI:17433"/>
        <dbReference type="ChEBI" id="CHEBI:74269"/>
        <dbReference type="ChEBI" id="CHEBI:194431"/>
        <dbReference type="EC" id="2.4.2.64"/>
    </reaction>
</comment>
<feature type="binding site" evidence="6">
    <location>
        <position position="329"/>
    </location>
    <ligand>
        <name>Zn(2+)</name>
        <dbReference type="ChEBI" id="CHEBI:29105"/>
    </ligand>
</feature>
<feature type="region of interest" description="Disordered" evidence="7">
    <location>
        <begin position="1"/>
        <end position="21"/>
    </location>
</feature>
<keyword evidence="3 6" id="KW-0819">tRNA processing</keyword>
<feature type="binding site" evidence="6">
    <location>
        <position position="327"/>
    </location>
    <ligand>
        <name>Zn(2+)</name>
        <dbReference type="ChEBI" id="CHEBI:29105"/>
    </ligand>
</feature>
<keyword evidence="4 6" id="KW-0479">Metal-binding</keyword>
<evidence type="ECO:0000256" key="3">
    <source>
        <dbReference type="ARBA" id="ARBA00022694"/>
    </source>
</evidence>
<comment type="cofactor">
    <cofactor evidence="6">
        <name>Zn(2+)</name>
        <dbReference type="ChEBI" id="CHEBI:29105"/>
    </cofactor>
</comment>
<reference evidence="10" key="1">
    <citation type="submission" date="2013-03" db="EMBL/GenBank/DDBJ databases">
        <title>The Genome Sequence of Anopheles dirus WRAIR2.</title>
        <authorList>
            <consortium name="The Broad Institute Genomics Platform"/>
            <person name="Neafsey D.E."/>
            <person name="Walton C."/>
            <person name="Walker B."/>
            <person name="Young S.K."/>
            <person name="Zeng Q."/>
            <person name="Gargeya S."/>
            <person name="Fitzgerald M."/>
            <person name="Haas B."/>
            <person name="Abouelleil A."/>
            <person name="Allen A.W."/>
            <person name="Alvarado L."/>
            <person name="Arachchi H.M."/>
            <person name="Berlin A.M."/>
            <person name="Chapman S.B."/>
            <person name="Gainer-Dewar J."/>
            <person name="Goldberg J."/>
            <person name="Griggs A."/>
            <person name="Gujja S."/>
            <person name="Hansen M."/>
            <person name="Howarth C."/>
            <person name="Imamovic A."/>
            <person name="Ireland A."/>
            <person name="Larimer J."/>
            <person name="McCowan C."/>
            <person name="Murphy C."/>
            <person name="Pearson M."/>
            <person name="Poon T.W."/>
            <person name="Priest M."/>
            <person name="Roberts A."/>
            <person name="Saif S."/>
            <person name="Shea T."/>
            <person name="Sisk P."/>
            <person name="Sykes S."/>
            <person name="Wortman J."/>
            <person name="Nusbaum C."/>
            <person name="Birren B."/>
        </authorList>
    </citation>
    <scope>NUCLEOTIDE SEQUENCE [LARGE SCALE GENOMIC DNA]</scope>
    <source>
        <strain evidence="10">WRAIR2</strain>
    </source>
</reference>
<comment type="similarity">
    <text evidence="6">Belongs to the queuine tRNA-ribosyltransferase family.</text>
</comment>
<keyword evidence="2 6" id="KW-0808">Transferase</keyword>